<proteinExistence type="inferred from homology"/>
<dbReference type="Pfam" id="PF01642">
    <property type="entry name" value="MM_CoA_mutase"/>
    <property type="match status" value="1"/>
</dbReference>
<dbReference type="SUPFAM" id="SSF51703">
    <property type="entry name" value="Cobalamin (vitamin B12)-dependent enzymes"/>
    <property type="match status" value="1"/>
</dbReference>
<reference evidence="7 8" key="1">
    <citation type="submission" date="2023-09" db="EMBL/GenBank/DDBJ databases">
        <authorList>
            <person name="Page C.A."/>
            <person name="Perez-Diaz I.M."/>
        </authorList>
    </citation>
    <scope>NUCLEOTIDE SEQUENCE [LARGE SCALE GENOMIC DNA]</scope>
    <source>
        <strain evidence="7 8">Ll15</strain>
    </source>
</reference>
<accession>A0ABZ0RTV5</accession>
<dbReference type="PANTHER" id="PTHR48101:SF1">
    <property type="entry name" value="METHYLMALONYL-COA MUTASE, LARGE SUBUNIT"/>
    <property type="match status" value="1"/>
</dbReference>
<comment type="similarity">
    <text evidence="2">Belongs to the methylmalonyl-CoA mutase family.</text>
</comment>
<protein>
    <submittedName>
        <fullName evidence="7">Methylmalonyl-CoA mutase family protein</fullName>
    </submittedName>
</protein>
<dbReference type="Gene3D" id="3.40.50.280">
    <property type="entry name" value="Cobalamin-binding domain"/>
    <property type="match status" value="1"/>
</dbReference>
<dbReference type="InterPro" id="IPR016176">
    <property type="entry name" value="Cbl-dep_enz_cat"/>
</dbReference>
<keyword evidence="3" id="KW-0846">Cobalamin</keyword>
<dbReference type="EMBL" id="CP137624">
    <property type="protein sequence ID" value="WPK10945.1"/>
    <property type="molecule type" value="Genomic_DNA"/>
</dbReference>
<dbReference type="SUPFAM" id="SSF52242">
    <property type="entry name" value="Cobalamin (vitamin B12)-binding domain"/>
    <property type="match status" value="1"/>
</dbReference>
<evidence type="ECO:0000256" key="3">
    <source>
        <dbReference type="ARBA" id="ARBA00022628"/>
    </source>
</evidence>
<name>A0ABZ0RTV5_9BACI</name>
<evidence type="ECO:0000256" key="4">
    <source>
        <dbReference type="ARBA" id="ARBA00023235"/>
    </source>
</evidence>
<dbReference type="InterPro" id="IPR036724">
    <property type="entry name" value="Cobalamin-bd_sf"/>
</dbReference>
<dbReference type="InterPro" id="IPR006099">
    <property type="entry name" value="MeMalonylCoA_mutase_a/b_cat"/>
</dbReference>
<evidence type="ECO:0000313" key="7">
    <source>
        <dbReference type="EMBL" id="WPK10945.1"/>
    </source>
</evidence>
<keyword evidence="8" id="KW-1185">Reference proteome</keyword>
<evidence type="ECO:0000256" key="1">
    <source>
        <dbReference type="ARBA" id="ARBA00001922"/>
    </source>
</evidence>
<keyword evidence="5" id="KW-0170">Cobalt</keyword>
<dbReference type="Gene3D" id="3.20.20.240">
    <property type="entry name" value="Methylmalonyl-CoA mutase"/>
    <property type="match status" value="1"/>
</dbReference>
<gene>
    <name evidence="7" type="ORF">R6U77_13760</name>
</gene>
<evidence type="ECO:0000256" key="2">
    <source>
        <dbReference type="ARBA" id="ARBA00008465"/>
    </source>
</evidence>
<organism evidence="7 8">
    <name type="scientific">Lysinibacillus louembei</name>
    <dbReference type="NCBI Taxonomy" id="1470088"/>
    <lineage>
        <taxon>Bacteria</taxon>
        <taxon>Bacillati</taxon>
        <taxon>Bacillota</taxon>
        <taxon>Bacilli</taxon>
        <taxon>Bacillales</taxon>
        <taxon>Bacillaceae</taxon>
        <taxon>Lysinibacillus</taxon>
    </lineage>
</organism>
<dbReference type="Proteomes" id="UP001322664">
    <property type="component" value="Chromosome"/>
</dbReference>
<sequence length="562" mass="62289">MTTNMKEIQFASASYEEWQEQATKALKGKPFESLLTKTIEGITLEPLYTEATLIDKLGEQLEKQVATIRTMKATDSFEIAQQIYGDTAEQFLTNLQDSLSRGNEVLTIDSRVAFEWDTAILTSLADFMTEYTFKLIVENSNDPLMQVFTKIAADKKHAVTGYIVSRESLELADFPNVRTAHSNTVKYHNNGANAVQELAIALAQASDLAKKATSYEDVAQKFFVSFAIDTQFFMEIAKIRAFKVLWKAFSKGLGAEAIAVPIVAETSVRSFSKLDVYVNLLRAGNEAFAGIIGGVDVFTVHPHDVLTKPTEQSIRIARNVLLVANEESHVLNVTDPSGGSYFIESLTADLVKEAWQLFIQIEAAGGLEAYRIDTKIEDVYQTRIKQIETRKASLIGTNIYANPADSMAPESNVQFVDVKRLAIPFEKLRESYAQQNAKMAILTFGELKNFKARADFVAGFFATAGITIEQSGALSTIEEAERWLKTTDYDYIVVAATDDDAKTVVPALLKVKQEKQLLDVAGKFKEEEQAWQADGLNGFIFAGQNMIQKLNAVMASLKEVQG</sequence>
<evidence type="ECO:0000256" key="5">
    <source>
        <dbReference type="ARBA" id="ARBA00023285"/>
    </source>
</evidence>
<dbReference type="RefSeq" id="WP_319836063.1">
    <property type="nucleotide sequence ID" value="NZ_CP137624.1"/>
</dbReference>
<evidence type="ECO:0000313" key="8">
    <source>
        <dbReference type="Proteomes" id="UP001322664"/>
    </source>
</evidence>
<comment type="cofactor">
    <cofactor evidence="1">
        <name>adenosylcob(III)alamin</name>
        <dbReference type="ChEBI" id="CHEBI:18408"/>
    </cofactor>
</comment>
<keyword evidence="4" id="KW-0413">Isomerase</keyword>
<dbReference type="PANTHER" id="PTHR48101">
    <property type="entry name" value="METHYLMALONYL-COA MUTASE, MITOCHONDRIAL-RELATED"/>
    <property type="match status" value="1"/>
</dbReference>
<feature type="domain" description="Methylmalonyl-CoA mutase alpha/beta chain catalytic" evidence="6">
    <location>
        <begin position="174"/>
        <end position="441"/>
    </location>
</feature>
<evidence type="ECO:0000259" key="6">
    <source>
        <dbReference type="Pfam" id="PF01642"/>
    </source>
</evidence>